<dbReference type="InterPro" id="IPR014729">
    <property type="entry name" value="Rossmann-like_a/b/a_fold"/>
</dbReference>
<dbReference type="Gene3D" id="3.40.50.620">
    <property type="entry name" value="HUPs"/>
    <property type="match status" value="1"/>
</dbReference>
<organism evidence="3 4">
    <name type="scientific">Limnothrix redekei LRLZ20PSL1</name>
    <dbReference type="NCBI Taxonomy" id="3112953"/>
    <lineage>
        <taxon>Bacteria</taxon>
        <taxon>Bacillati</taxon>
        <taxon>Cyanobacteriota</taxon>
        <taxon>Cyanophyceae</taxon>
        <taxon>Pseudanabaenales</taxon>
        <taxon>Pseudanabaenaceae</taxon>
        <taxon>Limnothrix</taxon>
    </lineage>
</organism>
<proteinExistence type="predicted"/>
<reference evidence="4" key="1">
    <citation type="journal article" date="2024" name="Algal Res.">
        <title>Biochemical, toxicological and genomic investigation of a high-biomass producing Limnothrix strain isolated from Italian shallow drinking water reservoir.</title>
        <authorList>
            <person name="Simonazzi M."/>
            <person name="Shishido T.K."/>
            <person name="Delbaje E."/>
            <person name="Wahlsten M."/>
            <person name="Fewer D.P."/>
            <person name="Sivonen K."/>
            <person name="Pezzolesi L."/>
            <person name="Pistocchi R."/>
        </authorList>
    </citation>
    <scope>NUCLEOTIDE SEQUENCE [LARGE SCALE GENOMIC DNA]</scope>
    <source>
        <strain evidence="4">LRLZ20PSL1</strain>
    </source>
</reference>
<dbReference type="CDD" id="cd06259">
    <property type="entry name" value="YdcF-like"/>
    <property type="match status" value="1"/>
</dbReference>
<feature type="compositionally biased region" description="Polar residues" evidence="1">
    <location>
        <begin position="230"/>
        <end position="239"/>
    </location>
</feature>
<name>A0ABW7C7E3_9CYAN</name>
<keyword evidence="4" id="KW-1185">Reference proteome</keyword>
<comment type="caution">
    <text evidence="3">The sequence shown here is derived from an EMBL/GenBank/DDBJ whole genome shotgun (WGS) entry which is preliminary data.</text>
</comment>
<sequence length="239" mass="26130">MQPFRRKIGLMTAGLLALGSLWWGGRLMVAASRPPEVLWVLGGSIRREMAAVQWAAAHPQQRVLISGGSKPPCVKALFDRAGVKGDRVWLEQCAQSTFGNCYWSLPILQRWGAKRVILMTSGSHQWRAGAMARLILGSHGIWVDVVTVPETGVPANQENPLKTVLDVGRAGAWAIGSQWNSPQCQQVGRLEQVNMAAWCQRAFRCEYQAGLSKICARSSQGFPQPDRAPSATSQAPSTR</sequence>
<feature type="region of interest" description="Disordered" evidence="1">
    <location>
        <begin position="218"/>
        <end position="239"/>
    </location>
</feature>
<evidence type="ECO:0000313" key="3">
    <source>
        <dbReference type="EMBL" id="MFG3817109.1"/>
    </source>
</evidence>
<protein>
    <submittedName>
        <fullName evidence="3">YdcF family protein</fullName>
    </submittedName>
</protein>
<dbReference type="RefSeq" id="WP_393011183.1">
    <property type="nucleotide sequence ID" value="NZ_JAZAQF010000028.1"/>
</dbReference>
<evidence type="ECO:0000313" key="4">
    <source>
        <dbReference type="Proteomes" id="UP001604335"/>
    </source>
</evidence>
<evidence type="ECO:0000259" key="2">
    <source>
        <dbReference type="Pfam" id="PF02698"/>
    </source>
</evidence>
<dbReference type="Proteomes" id="UP001604335">
    <property type="component" value="Unassembled WGS sequence"/>
</dbReference>
<dbReference type="InterPro" id="IPR003848">
    <property type="entry name" value="DUF218"/>
</dbReference>
<feature type="domain" description="DUF218" evidence="2">
    <location>
        <begin position="38"/>
        <end position="150"/>
    </location>
</feature>
<accession>A0ABW7C7E3</accession>
<dbReference type="EMBL" id="JAZAQF010000028">
    <property type="protein sequence ID" value="MFG3817109.1"/>
    <property type="molecule type" value="Genomic_DNA"/>
</dbReference>
<dbReference type="Pfam" id="PF02698">
    <property type="entry name" value="DUF218"/>
    <property type="match status" value="1"/>
</dbReference>
<gene>
    <name evidence="3" type="ORF">VPK24_05630</name>
</gene>
<evidence type="ECO:0000256" key="1">
    <source>
        <dbReference type="SAM" id="MobiDB-lite"/>
    </source>
</evidence>